<name>Q6QXN0_GVAS</name>
<gene>
    <name evidence="1" type="primary">ORF80</name>
    <name evidence="2" type="ORF">AsGV094</name>
    <name evidence="1" type="ORF">AsGVgp080</name>
</gene>
<evidence type="ECO:0000313" key="3">
    <source>
        <dbReference type="Proteomes" id="UP000202635"/>
    </source>
</evidence>
<dbReference type="Proteomes" id="UP000202635">
    <property type="component" value="Genome"/>
</dbReference>
<dbReference type="EMBL" id="KR584663">
    <property type="protein sequence ID" value="AKN63368.1"/>
    <property type="molecule type" value="Genomic_DNA"/>
</dbReference>
<reference evidence="2 4" key="2">
    <citation type="submission" date="2015-05" db="EMBL/GenBank/DDBJ databases">
        <title>Complete Sequence of an Agrotis segetum granulovirus isolate from Europe.</title>
        <authorList>
            <person name="Gueli Alletti G."/>
            <person name="Wennmann J.T."/>
            <person name="Jehle J.A."/>
        </authorList>
    </citation>
    <scope>NUCLEOTIDE SEQUENCE [LARGE SCALE GENOMIC DNA]</scope>
    <source>
        <strain evidence="2 4">DA</strain>
    </source>
</reference>
<sequence length="80" mass="8837">MVPFTNVIFVNAPIKRLNIALETMVNVNLTNTVTARLIVTVSNEKHIVISDHNFVVGTKVFFGSIFLVCKLKFGAVCNTL</sequence>
<organism evidence="1 3">
    <name type="scientific">Agrotis segetum granulosis virus</name>
    <name type="common">AsGV</name>
    <name type="synonym">Agrotis segetum granulovirus</name>
    <dbReference type="NCBI Taxonomy" id="10464"/>
    <lineage>
        <taxon>Viruses</taxon>
        <taxon>Viruses incertae sedis</taxon>
        <taxon>Naldaviricetes</taxon>
        <taxon>Lefavirales</taxon>
        <taxon>Baculoviridae</taxon>
        <taxon>Betabaculovirus</taxon>
        <taxon>Betabaculovirus agsegetum</taxon>
    </lineage>
</organism>
<dbReference type="EMBL" id="AY522332">
    <property type="protein sequence ID" value="AAS82659.1"/>
    <property type="molecule type" value="Genomic_DNA"/>
</dbReference>
<keyword evidence="4" id="KW-1185">Reference proteome</keyword>
<evidence type="ECO:0000313" key="4">
    <source>
        <dbReference type="Proteomes" id="UP000232958"/>
    </source>
</evidence>
<evidence type="ECO:0000313" key="2">
    <source>
        <dbReference type="EMBL" id="AKN63368.1"/>
    </source>
</evidence>
<proteinExistence type="predicted"/>
<organismHost>
    <name type="scientific">Agrotis segetum</name>
    <name type="common">Turnip moth</name>
    <dbReference type="NCBI Taxonomy" id="47767"/>
</organismHost>
<accession>Q6QXN0</accession>
<protein>
    <submittedName>
        <fullName evidence="1">ORF80</fullName>
    </submittedName>
    <submittedName>
        <fullName evidence="2">p14.2</fullName>
    </submittedName>
</protein>
<dbReference type="Proteomes" id="UP000232958">
    <property type="component" value="Segment"/>
</dbReference>
<reference evidence="1 3" key="1">
    <citation type="submission" date="2004-09" db="EMBL/GenBank/DDBJ databases">
        <authorList>
            <person name="Ai X.L."/>
            <person name="Wang Z.F."/>
            <person name="Wang B."/>
            <person name="Zhang W."/>
            <person name="Li F."/>
            <person name="Fu J.H."/>
            <person name="Cui C.S."/>
            <person name="Shi Y.H."/>
            <person name="He M."/>
        </authorList>
    </citation>
    <scope>NUCLEOTIDE SEQUENCE [LARGE SCALE GENOMIC DNA]</scope>
</reference>
<evidence type="ECO:0000313" key="1">
    <source>
        <dbReference type="EMBL" id="AAS82659.1"/>
    </source>
</evidence>